<dbReference type="EMBL" id="PDJQ01000001">
    <property type="protein sequence ID" value="PFG73724.1"/>
    <property type="molecule type" value="Genomic_DNA"/>
</dbReference>
<dbReference type="Proteomes" id="UP000223071">
    <property type="component" value="Unassembled WGS sequence"/>
</dbReference>
<dbReference type="SUPFAM" id="SSF53639">
    <property type="entry name" value="AraD/HMP-PK domain-like"/>
    <property type="match status" value="1"/>
</dbReference>
<reference evidence="4 5" key="1">
    <citation type="submission" date="2017-09" db="EMBL/GenBank/DDBJ databases">
        <title>Sequencing the genomes of two abundant thermophiles in Great Basin hot springs: Thermocrinis jamiesonii and novel Chloroflexi Thermoflexus hugenholtzii.</title>
        <authorList>
            <person name="Hedlund B."/>
        </authorList>
    </citation>
    <scope>NUCLEOTIDE SEQUENCE [LARGE SCALE GENOMIC DNA]</scope>
    <source>
        <strain evidence="4 5">G233</strain>
    </source>
</reference>
<dbReference type="AlphaFoldDB" id="A0A2A9HCM5"/>
<proteinExistence type="predicted"/>
<gene>
    <name evidence="4" type="ORF">A9A59_0927</name>
</gene>
<dbReference type="Pfam" id="PF00596">
    <property type="entry name" value="Aldolase_II"/>
    <property type="match status" value="1"/>
</dbReference>
<dbReference type="InterPro" id="IPR001303">
    <property type="entry name" value="Aldolase_II/adducin_N"/>
</dbReference>
<protein>
    <submittedName>
        <fullName evidence="4">L-fuculose-phosphate aldolase</fullName>
    </submittedName>
</protein>
<evidence type="ECO:0000259" key="3">
    <source>
        <dbReference type="SMART" id="SM01007"/>
    </source>
</evidence>
<keyword evidence="1" id="KW-0479">Metal-binding</keyword>
<dbReference type="GO" id="GO:0016832">
    <property type="term" value="F:aldehyde-lyase activity"/>
    <property type="evidence" value="ECO:0007669"/>
    <property type="project" value="TreeGrafter"/>
</dbReference>
<evidence type="ECO:0000256" key="2">
    <source>
        <dbReference type="ARBA" id="ARBA00023239"/>
    </source>
</evidence>
<feature type="domain" description="Class II aldolase/adducin N-terminal" evidence="3">
    <location>
        <begin position="10"/>
        <end position="177"/>
    </location>
</feature>
<dbReference type="InterPro" id="IPR036409">
    <property type="entry name" value="Aldolase_II/adducin_N_sf"/>
</dbReference>
<organism evidence="4 5">
    <name type="scientific">Tepidiforma thermophila (strain KCTC 52669 / CGMCC 1.13589 / G233)</name>
    <dbReference type="NCBI Taxonomy" id="2761530"/>
    <lineage>
        <taxon>Bacteria</taxon>
        <taxon>Bacillati</taxon>
        <taxon>Chloroflexota</taxon>
        <taxon>Tepidiformia</taxon>
        <taxon>Tepidiformales</taxon>
        <taxon>Tepidiformaceae</taxon>
        <taxon>Tepidiforma</taxon>
    </lineage>
</organism>
<dbReference type="GO" id="GO:0019323">
    <property type="term" value="P:pentose catabolic process"/>
    <property type="evidence" value="ECO:0007669"/>
    <property type="project" value="TreeGrafter"/>
</dbReference>
<keyword evidence="5" id="KW-1185">Reference proteome</keyword>
<dbReference type="PANTHER" id="PTHR22789">
    <property type="entry name" value="FUCULOSE PHOSPHATE ALDOLASE"/>
    <property type="match status" value="1"/>
</dbReference>
<name>A0A2A9HCM5_TEPT2</name>
<evidence type="ECO:0000256" key="1">
    <source>
        <dbReference type="ARBA" id="ARBA00022723"/>
    </source>
</evidence>
<dbReference type="InterPro" id="IPR050197">
    <property type="entry name" value="Aldolase_class_II_sugar_metab"/>
</dbReference>
<evidence type="ECO:0000313" key="5">
    <source>
        <dbReference type="Proteomes" id="UP000223071"/>
    </source>
</evidence>
<dbReference type="SMART" id="SM01007">
    <property type="entry name" value="Aldolase_II"/>
    <property type="match status" value="1"/>
</dbReference>
<dbReference type="Gene3D" id="3.40.225.10">
    <property type="entry name" value="Class II aldolase/adducin N-terminal domain"/>
    <property type="match status" value="1"/>
</dbReference>
<dbReference type="GO" id="GO:0046872">
    <property type="term" value="F:metal ion binding"/>
    <property type="evidence" value="ECO:0007669"/>
    <property type="project" value="UniProtKB-KW"/>
</dbReference>
<dbReference type="RefSeq" id="WP_098503166.1">
    <property type="nucleotide sequence ID" value="NZ_PDJQ01000001.1"/>
</dbReference>
<accession>A0A2A9HCM5</accession>
<dbReference type="GO" id="GO:0005829">
    <property type="term" value="C:cytosol"/>
    <property type="evidence" value="ECO:0007669"/>
    <property type="project" value="TreeGrafter"/>
</dbReference>
<sequence length="190" mass="20044">MTGVPEKVLATMQEVGRDLYQLGLVSSHGGNLSIRDGTGMWITGTGTMLGRLRERHVAHVRPDGTYAGPPPSSDTVLHSTVYAMTGAGAVAHAHPRHAIALSFGTDRFVPMDFEGQHFLKAVPVVEQGPNQAAQIAAALQEAVVVLLRGHGAYARGANLWEALHWLTALEESAQVAFLAGLAGLRPGPEG</sequence>
<keyword evidence="2" id="KW-0456">Lyase</keyword>
<comment type="caution">
    <text evidence="4">The sequence shown here is derived from an EMBL/GenBank/DDBJ whole genome shotgun (WGS) entry which is preliminary data.</text>
</comment>
<evidence type="ECO:0000313" key="4">
    <source>
        <dbReference type="EMBL" id="PFG73724.1"/>
    </source>
</evidence>
<dbReference type="PANTHER" id="PTHR22789:SF0">
    <property type="entry name" value="3-OXO-TETRONATE 4-PHOSPHATE DECARBOXYLASE-RELATED"/>
    <property type="match status" value="1"/>
</dbReference>